<protein>
    <submittedName>
        <fullName evidence="2">Acyl-CoA N-acyltransferase</fullName>
    </submittedName>
</protein>
<sequence length="168" mass="19061">MIQTSRLSMSPITESDWELFRELLTNPSVIALCFDAPEEDDIRRQFESRLPDWTPESEAWLCLVLREKASGKSIGVTGFFMDKGIAEVGYLLLPDFHGKQYGTESLKALMKWAESEHQLTQFRAIVSEGNVASERVLEKSGFELKETVPDAYEIGGKMYADRIFTLSL</sequence>
<dbReference type="InterPro" id="IPR051531">
    <property type="entry name" value="N-acetyltransferase"/>
</dbReference>
<evidence type="ECO:0000313" key="2">
    <source>
        <dbReference type="EMBL" id="CCO46838.1"/>
    </source>
</evidence>
<dbReference type="InterPro" id="IPR016181">
    <property type="entry name" value="Acyl_CoA_acyltransferase"/>
</dbReference>
<dbReference type="SUPFAM" id="SSF55729">
    <property type="entry name" value="Acyl-CoA N-acyltransferases (Nat)"/>
    <property type="match status" value="1"/>
</dbReference>
<dbReference type="Gene3D" id="3.40.630.30">
    <property type="match status" value="1"/>
</dbReference>
<evidence type="ECO:0000259" key="1">
    <source>
        <dbReference type="PROSITE" id="PS51186"/>
    </source>
</evidence>
<dbReference type="AlphaFoldDB" id="A0AAV2VQY1"/>
<dbReference type="InterPro" id="IPR000182">
    <property type="entry name" value="GNAT_dom"/>
</dbReference>
<gene>
    <name evidence="2" type="ORF">VIBNISOn1_1900002</name>
</gene>
<dbReference type="Proteomes" id="UP000018211">
    <property type="component" value="Unassembled WGS sequence"/>
</dbReference>
<reference evidence="2 3" key="1">
    <citation type="journal article" date="2013" name="ISME J.">
        <title>Comparative genomics of pathogenic lineages of Vibrio nigripulchritudo identifies virulence-associated traits.</title>
        <authorList>
            <person name="Goudenege D."/>
            <person name="Labreuche Y."/>
            <person name="Krin E."/>
            <person name="Ansquer D."/>
            <person name="Mangenot S."/>
            <person name="Calteau A."/>
            <person name="Medigue C."/>
            <person name="Mazel D."/>
            <person name="Polz M.F."/>
            <person name="Le Roux F."/>
        </authorList>
    </citation>
    <scope>NUCLEOTIDE SEQUENCE [LARGE SCALE GENOMIC DNA]</scope>
    <source>
        <strain evidence="2 3">SOn1</strain>
    </source>
</reference>
<organism evidence="2 3">
    <name type="scientific">Vibrio nigripulchritudo SOn1</name>
    <dbReference type="NCBI Taxonomy" id="1238450"/>
    <lineage>
        <taxon>Bacteria</taxon>
        <taxon>Pseudomonadati</taxon>
        <taxon>Pseudomonadota</taxon>
        <taxon>Gammaproteobacteria</taxon>
        <taxon>Vibrionales</taxon>
        <taxon>Vibrionaceae</taxon>
        <taxon>Vibrio</taxon>
    </lineage>
</organism>
<dbReference type="EMBL" id="CAOF01000102">
    <property type="protein sequence ID" value="CCO46838.1"/>
    <property type="molecule type" value="Genomic_DNA"/>
</dbReference>
<dbReference type="Pfam" id="PF13302">
    <property type="entry name" value="Acetyltransf_3"/>
    <property type="match status" value="1"/>
</dbReference>
<dbReference type="PROSITE" id="PS51186">
    <property type="entry name" value="GNAT"/>
    <property type="match status" value="1"/>
</dbReference>
<comment type="caution">
    <text evidence="2">The sequence shown here is derived from an EMBL/GenBank/DDBJ whole genome shotgun (WGS) entry which is preliminary data.</text>
</comment>
<evidence type="ECO:0000313" key="3">
    <source>
        <dbReference type="Proteomes" id="UP000018211"/>
    </source>
</evidence>
<accession>A0AAV2VQY1</accession>
<dbReference type="PANTHER" id="PTHR43792:SF1">
    <property type="entry name" value="N-ACETYLTRANSFERASE DOMAIN-CONTAINING PROTEIN"/>
    <property type="match status" value="1"/>
</dbReference>
<dbReference type="PANTHER" id="PTHR43792">
    <property type="entry name" value="GNAT FAMILY, PUTATIVE (AFU_ORTHOLOGUE AFUA_3G00765)-RELATED-RELATED"/>
    <property type="match status" value="1"/>
</dbReference>
<dbReference type="GO" id="GO:0016747">
    <property type="term" value="F:acyltransferase activity, transferring groups other than amino-acyl groups"/>
    <property type="evidence" value="ECO:0007669"/>
    <property type="project" value="InterPro"/>
</dbReference>
<name>A0AAV2VQY1_9VIBR</name>
<dbReference type="RefSeq" id="WP_022611879.1">
    <property type="nucleotide sequence ID" value="NZ_LK391965.1"/>
</dbReference>
<proteinExistence type="predicted"/>
<feature type="domain" description="N-acetyltransferase" evidence="1">
    <location>
        <begin position="7"/>
        <end position="163"/>
    </location>
</feature>